<name>A0A8H5LAQ2_9HYPO</name>
<keyword evidence="2" id="KW-1185">Reference proteome</keyword>
<dbReference type="EMBL" id="JAAOAR010000321">
    <property type="protein sequence ID" value="KAF5588163.1"/>
    <property type="molecule type" value="Genomic_DNA"/>
</dbReference>
<dbReference type="AlphaFoldDB" id="A0A8H5LAQ2"/>
<reference evidence="1 2" key="1">
    <citation type="submission" date="2020-05" db="EMBL/GenBank/DDBJ databases">
        <title>Identification and distribution of gene clusters putatively required for synthesis of sphingolipid metabolism inhibitors in phylogenetically diverse species of the filamentous fungus Fusarium.</title>
        <authorList>
            <person name="Kim H.-S."/>
            <person name="Busman M."/>
            <person name="Brown D.W."/>
            <person name="Divon H."/>
            <person name="Uhlig S."/>
            <person name="Proctor R.H."/>
        </authorList>
    </citation>
    <scope>NUCLEOTIDE SEQUENCE [LARGE SCALE GENOMIC DNA]</scope>
    <source>
        <strain evidence="1 2">NRRL 25211</strain>
    </source>
</reference>
<evidence type="ECO:0000313" key="1">
    <source>
        <dbReference type="EMBL" id="KAF5588163.1"/>
    </source>
</evidence>
<comment type="caution">
    <text evidence="1">The sequence shown here is derived from an EMBL/GenBank/DDBJ whole genome shotgun (WGS) entry which is preliminary data.</text>
</comment>
<gene>
    <name evidence="1" type="ORF">FPANT_6695</name>
</gene>
<proteinExistence type="predicted"/>
<organism evidence="1 2">
    <name type="scientific">Fusarium pseudoanthophilum</name>
    <dbReference type="NCBI Taxonomy" id="48495"/>
    <lineage>
        <taxon>Eukaryota</taxon>
        <taxon>Fungi</taxon>
        <taxon>Dikarya</taxon>
        <taxon>Ascomycota</taxon>
        <taxon>Pezizomycotina</taxon>
        <taxon>Sordariomycetes</taxon>
        <taxon>Hypocreomycetidae</taxon>
        <taxon>Hypocreales</taxon>
        <taxon>Nectriaceae</taxon>
        <taxon>Fusarium</taxon>
        <taxon>Fusarium fujikuroi species complex</taxon>
    </lineage>
</organism>
<protein>
    <submittedName>
        <fullName evidence="1">Uncharacterized protein</fullName>
    </submittedName>
</protein>
<evidence type="ECO:0000313" key="2">
    <source>
        <dbReference type="Proteomes" id="UP000544095"/>
    </source>
</evidence>
<sequence length="224" mass="24782">MSQQNHSILLNKPLISTSQGFDVVQIRDAIDDDWPDNFSPEVIPDLKLVAVFSDEKHWGLHLENPAGERVVNAMTPSDVCPGAMIYYGTKDGIRNACRTAMLLANTPHVSYMIVRLCPCFEINPTLAKRKGTLRLRVADTHDYAGLRNDISKCSREPTGQFPVFILPCLEDRALLAGSHEVKKALVLEEVDGGILTWGRLLGHIQTGQMNGVGQHVFFSFLASV</sequence>
<accession>A0A8H5LAQ2</accession>
<dbReference type="Proteomes" id="UP000544095">
    <property type="component" value="Unassembled WGS sequence"/>
</dbReference>